<dbReference type="Proteomes" id="UP000034135">
    <property type="component" value="Unassembled WGS sequence"/>
</dbReference>
<evidence type="ECO:0000256" key="4">
    <source>
        <dbReference type="ARBA" id="ARBA00022618"/>
    </source>
</evidence>
<dbReference type="GO" id="GO:0071555">
    <property type="term" value="P:cell wall organization"/>
    <property type="evidence" value="ECO:0007669"/>
    <property type="project" value="UniProtKB-KW"/>
</dbReference>
<dbReference type="EMBL" id="LCEB01000020">
    <property type="protein sequence ID" value="KKS64701.1"/>
    <property type="molecule type" value="Genomic_DNA"/>
</dbReference>
<sequence length="373" mass="40062">MGFKRKSPEYEPPRISVQGHSADILLLGGVVLLSIFGLLMVYDASQFEAFQDLGDKYYFIKQQLLWVVLGFTALGFFSIFDYHRLQKLSPFLFLFSLVLLLLVFVPGLGSAAGGAHRWLKIGGITAQPAEIIKLSSVIFFANFFQQKVKSLPFLLILGLVGVIVGLFQKDLGSAVVFFMVAFGVYFAAGAPIIHLIALSFTGVAGFVGFIATSAYRKQRVLAFLDPFADPQGFSYHISQVLIALGSGGLFGVGIGQSRQKFAYIPEVTTDSIFSIVGEEFGFFGGIILIALISFVVLRGIAIAQAAPDNFGRLLAIGLTLWIGSQAAINLAAMVSLIPLTGVPLPFISYGGSALLANLVAVGILLNISKQTKT</sequence>
<feature type="transmembrane region" description="Helical" evidence="21">
    <location>
        <begin position="233"/>
        <end position="254"/>
    </location>
</feature>
<evidence type="ECO:0000256" key="9">
    <source>
        <dbReference type="ARBA" id="ARBA00022984"/>
    </source>
</evidence>
<evidence type="ECO:0000256" key="17">
    <source>
        <dbReference type="ARBA" id="ARBA00041185"/>
    </source>
</evidence>
<organism evidence="22 23">
    <name type="scientific">Candidatus Daviesbacteria bacterium GW2011_GWA1_42_6</name>
    <dbReference type="NCBI Taxonomy" id="1618420"/>
    <lineage>
        <taxon>Bacteria</taxon>
        <taxon>Candidatus Daviesiibacteriota</taxon>
    </lineage>
</organism>
<evidence type="ECO:0000256" key="16">
    <source>
        <dbReference type="ARBA" id="ARBA00038053"/>
    </source>
</evidence>
<evidence type="ECO:0000256" key="2">
    <source>
        <dbReference type="ARBA" id="ARBA00004752"/>
    </source>
</evidence>
<feature type="transmembrane region" description="Helical" evidence="21">
    <location>
        <begin position="21"/>
        <end position="42"/>
    </location>
</feature>
<dbReference type="GO" id="GO:0032153">
    <property type="term" value="C:cell division site"/>
    <property type="evidence" value="ECO:0007669"/>
    <property type="project" value="TreeGrafter"/>
</dbReference>
<feature type="transmembrane region" description="Helical" evidence="21">
    <location>
        <begin position="118"/>
        <end position="141"/>
    </location>
</feature>
<keyword evidence="10 21" id="KW-1133">Transmembrane helix</keyword>
<keyword evidence="4" id="KW-0132">Cell division</keyword>
<dbReference type="GO" id="GO:0009252">
    <property type="term" value="P:peptidoglycan biosynthetic process"/>
    <property type="evidence" value="ECO:0007669"/>
    <property type="project" value="UniProtKB-KW"/>
</dbReference>
<evidence type="ECO:0000256" key="14">
    <source>
        <dbReference type="ARBA" id="ARBA00032370"/>
    </source>
</evidence>
<evidence type="ECO:0000256" key="19">
    <source>
        <dbReference type="ARBA" id="ARBA00044770"/>
    </source>
</evidence>
<dbReference type="PANTHER" id="PTHR30474:SF2">
    <property type="entry name" value="PEPTIDOGLYCAN GLYCOSYLTRANSFERASE FTSW-RELATED"/>
    <property type="match status" value="1"/>
</dbReference>
<feature type="transmembrane region" description="Helical" evidence="21">
    <location>
        <begin position="62"/>
        <end position="80"/>
    </location>
</feature>
<keyword evidence="7 21" id="KW-0812">Transmembrane</keyword>
<proteinExistence type="inferred from homology"/>
<dbReference type="GO" id="GO:0051301">
    <property type="term" value="P:cell division"/>
    <property type="evidence" value="ECO:0007669"/>
    <property type="project" value="UniProtKB-KW"/>
</dbReference>
<keyword evidence="5" id="KW-0328">Glycosyltransferase</keyword>
<keyword evidence="3" id="KW-1003">Cell membrane</keyword>
<keyword evidence="6" id="KW-0808">Transferase</keyword>
<feature type="transmembrane region" description="Helical" evidence="21">
    <location>
        <begin position="192"/>
        <end position="212"/>
    </location>
</feature>
<evidence type="ECO:0000256" key="7">
    <source>
        <dbReference type="ARBA" id="ARBA00022692"/>
    </source>
</evidence>
<comment type="catalytic activity">
    <reaction evidence="20">
        <text>[GlcNAc-(1-&gt;4)-Mur2Ac(oyl-L-Ala-gamma-D-Glu-L-Lys-D-Ala-D-Ala)](n)-di-trans,octa-cis-undecaprenyl diphosphate + beta-D-GlcNAc-(1-&gt;4)-Mur2Ac(oyl-L-Ala-gamma-D-Glu-L-Lys-D-Ala-D-Ala)-di-trans,octa-cis-undecaprenyl diphosphate = [GlcNAc-(1-&gt;4)-Mur2Ac(oyl-L-Ala-gamma-D-Glu-L-Lys-D-Ala-D-Ala)](n+1)-di-trans,octa-cis-undecaprenyl diphosphate + di-trans,octa-cis-undecaprenyl diphosphate + H(+)</text>
        <dbReference type="Rhea" id="RHEA:23708"/>
        <dbReference type="Rhea" id="RHEA-COMP:9602"/>
        <dbReference type="Rhea" id="RHEA-COMP:9603"/>
        <dbReference type="ChEBI" id="CHEBI:15378"/>
        <dbReference type="ChEBI" id="CHEBI:58405"/>
        <dbReference type="ChEBI" id="CHEBI:60033"/>
        <dbReference type="ChEBI" id="CHEBI:78435"/>
        <dbReference type="EC" id="2.4.99.28"/>
    </reaction>
</comment>
<feature type="transmembrane region" description="Helical" evidence="21">
    <location>
        <begin position="346"/>
        <end position="367"/>
    </location>
</feature>
<feature type="transmembrane region" description="Helical" evidence="21">
    <location>
        <begin position="313"/>
        <end position="334"/>
    </location>
</feature>
<dbReference type="InterPro" id="IPR013437">
    <property type="entry name" value="FtsW"/>
</dbReference>
<evidence type="ECO:0000256" key="1">
    <source>
        <dbReference type="ARBA" id="ARBA00004651"/>
    </source>
</evidence>
<evidence type="ECO:0000256" key="12">
    <source>
        <dbReference type="ARBA" id="ARBA00023306"/>
    </source>
</evidence>
<dbReference type="GO" id="GO:0008360">
    <property type="term" value="P:regulation of cell shape"/>
    <property type="evidence" value="ECO:0007669"/>
    <property type="project" value="UniProtKB-KW"/>
</dbReference>
<dbReference type="InterPro" id="IPR001182">
    <property type="entry name" value="FtsW/RodA"/>
</dbReference>
<keyword evidence="11 21" id="KW-0472">Membrane</keyword>
<accession>A0A0G1D1G6</accession>
<keyword evidence="13" id="KW-0961">Cell wall biogenesis/degradation</keyword>
<dbReference type="PATRIC" id="fig|1618420.3.peg.259"/>
<gene>
    <name evidence="22" type="ORF">UV33_C0020G0011</name>
</gene>
<evidence type="ECO:0000256" key="10">
    <source>
        <dbReference type="ARBA" id="ARBA00022989"/>
    </source>
</evidence>
<evidence type="ECO:0000256" key="6">
    <source>
        <dbReference type="ARBA" id="ARBA00022679"/>
    </source>
</evidence>
<comment type="similarity">
    <text evidence="16">Belongs to the SEDS family. FtsW subfamily.</text>
</comment>
<keyword evidence="12" id="KW-0131">Cell cycle</keyword>
<keyword evidence="8" id="KW-0133">Cell shape</keyword>
<dbReference type="EC" id="2.4.99.28" evidence="19"/>
<evidence type="ECO:0000256" key="18">
    <source>
        <dbReference type="ARBA" id="ARBA00041418"/>
    </source>
</evidence>
<dbReference type="GO" id="GO:0005886">
    <property type="term" value="C:plasma membrane"/>
    <property type="evidence" value="ECO:0007669"/>
    <property type="project" value="UniProtKB-SubCell"/>
</dbReference>
<feature type="transmembrane region" description="Helical" evidence="21">
    <location>
        <begin position="280"/>
        <end position="301"/>
    </location>
</feature>
<evidence type="ECO:0000256" key="5">
    <source>
        <dbReference type="ARBA" id="ARBA00022676"/>
    </source>
</evidence>
<dbReference type="PANTHER" id="PTHR30474">
    <property type="entry name" value="CELL CYCLE PROTEIN"/>
    <property type="match status" value="1"/>
</dbReference>
<dbReference type="NCBIfam" id="TIGR02614">
    <property type="entry name" value="ftsW"/>
    <property type="match status" value="1"/>
</dbReference>
<name>A0A0G1D1G6_9BACT</name>
<evidence type="ECO:0000256" key="11">
    <source>
        <dbReference type="ARBA" id="ARBA00023136"/>
    </source>
</evidence>
<feature type="transmembrane region" description="Helical" evidence="21">
    <location>
        <begin position="153"/>
        <end position="186"/>
    </location>
</feature>
<comment type="caution">
    <text evidence="22">The sequence shown here is derived from an EMBL/GenBank/DDBJ whole genome shotgun (WGS) entry which is preliminary data.</text>
</comment>
<dbReference type="GO" id="GO:0008955">
    <property type="term" value="F:peptidoglycan glycosyltransferase activity"/>
    <property type="evidence" value="ECO:0007669"/>
    <property type="project" value="UniProtKB-EC"/>
</dbReference>
<protein>
    <recommendedName>
        <fullName evidence="17">Probable peptidoglycan glycosyltransferase FtsW</fullName>
        <ecNumber evidence="19">2.4.99.28</ecNumber>
    </recommendedName>
    <alternativeName>
        <fullName evidence="18">Cell division protein FtsW</fullName>
    </alternativeName>
    <alternativeName>
        <fullName evidence="15">Cell wall polymerase</fullName>
    </alternativeName>
    <alternativeName>
        <fullName evidence="14">Peptidoglycan polymerase</fullName>
    </alternativeName>
</protein>
<reference evidence="22 23" key="1">
    <citation type="journal article" date="2015" name="Nature">
        <title>rRNA introns, odd ribosomes, and small enigmatic genomes across a large radiation of phyla.</title>
        <authorList>
            <person name="Brown C.T."/>
            <person name="Hug L.A."/>
            <person name="Thomas B.C."/>
            <person name="Sharon I."/>
            <person name="Castelle C.J."/>
            <person name="Singh A."/>
            <person name="Wilkins M.J."/>
            <person name="Williams K.H."/>
            <person name="Banfield J.F."/>
        </authorList>
    </citation>
    <scope>NUCLEOTIDE SEQUENCE [LARGE SCALE GENOMIC DNA]</scope>
</reference>
<evidence type="ECO:0000313" key="23">
    <source>
        <dbReference type="Proteomes" id="UP000034135"/>
    </source>
</evidence>
<feature type="transmembrane region" description="Helical" evidence="21">
    <location>
        <begin position="92"/>
        <end position="112"/>
    </location>
</feature>
<comment type="subcellular location">
    <subcellularLocation>
        <location evidence="1">Cell membrane</location>
        <topology evidence="1">Multi-pass membrane protein</topology>
    </subcellularLocation>
</comment>
<keyword evidence="9" id="KW-0573">Peptidoglycan synthesis</keyword>
<evidence type="ECO:0000256" key="15">
    <source>
        <dbReference type="ARBA" id="ARBA00033270"/>
    </source>
</evidence>
<dbReference type="Pfam" id="PF01098">
    <property type="entry name" value="FTSW_RODA_SPOVE"/>
    <property type="match status" value="1"/>
</dbReference>
<evidence type="ECO:0000313" key="22">
    <source>
        <dbReference type="EMBL" id="KKS64701.1"/>
    </source>
</evidence>
<evidence type="ECO:0000256" key="20">
    <source>
        <dbReference type="ARBA" id="ARBA00049902"/>
    </source>
</evidence>
<evidence type="ECO:0000256" key="8">
    <source>
        <dbReference type="ARBA" id="ARBA00022960"/>
    </source>
</evidence>
<dbReference type="AlphaFoldDB" id="A0A0G1D1G6"/>
<evidence type="ECO:0000256" key="3">
    <source>
        <dbReference type="ARBA" id="ARBA00022475"/>
    </source>
</evidence>
<comment type="pathway">
    <text evidence="2">Cell wall biogenesis; peptidoglycan biosynthesis.</text>
</comment>
<evidence type="ECO:0000256" key="13">
    <source>
        <dbReference type="ARBA" id="ARBA00023316"/>
    </source>
</evidence>
<dbReference type="GO" id="GO:0015648">
    <property type="term" value="F:lipid-linked peptidoglycan transporter activity"/>
    <property type="evidence" value="ECO:0007669"/>
    <property type="project" value="TreeGrafter"/>
</dbReference>
<evidence type="ECO:0000256" key="21">
    <source>
        <dbReference type="SAM" id="Phobius"/>
    </source>
</evidence>